<feature type="region of interest" description="Disordered" evidence="8">
    <location>
        <begin position="145"/>
        <end position="188"/>
    </location>
</feature>
<dbReference type="Pfam" id="PF02817">
    <property type="entry name" value="E3_binding"/>
    <property type="match status" value="1"/>
</dbReference>
<dbReference type="SUPFAM" id="SSF47005">
    <property type="entry name" value="Peripheral subunit-binding domain of 2-oxo acid dehydrogenase complex"/>
    <property type="match status" value="1"/>
</dbReference>
<feature type="domain" description="Lipoyl-binding" evidence="9">
    <location>
        <begin position="49"/>
        <end position="125"/>
    </location>
</feature>
<dbReference type="Proteomes" id="UP000697127">
    <property type="component" value="Unassembled WGS sequence"/>
</dbReference>
<feature type="region of interest" description="Disordered" evidence="8">
    <location>
        <begin position="213"/>
        <end position="259"/>
    </location>
</feature>
<keyword evidence="2 7" id="KW-0808">Transferase</keyword>
<name>A0A9P7BFU0_9ASCO</name>
<dbReference type="Gene3D" id="4.10.320.10">
    <property type="entry name" value="E3-binding domain"/>
    <property type="match status" value="1"/>
</dbReference>
<dbReference type="InterPro" id="IPR004167">
    <property type="entry name" value="PSBD"/>
</dbReference>
<dbReference type="PROSITE" id="PS50968">
    <property type="entry name" value="BIOTINYL_LIPOYL"/>
    <property type="match status" value="1"/>
</dbReference>
<evidence type="ECO:0000313" key="11">
    <source>
        <dbReference type="EMBL" id="KAG0687994.1"/>
    </source>
</evidence>
<dbReference type="Pfam" id="PF00198">
    <property type="entry name" value="2-oxoacid_dh"/>
    <property type="match status" value="1"/>
</dbReference>
<comment type="function">
    <text evidence="7">The pyruvate dehydrogenase complex catalyzes the overall conversion of pyruvate to acetyl-CoA and CO(2).</text>
</comment>
<organism evidence="11 12">
    <name type="scientific">Pichia californica</name>
    <dbReference type="NCBI Taxonomy" id="460514"/>
    <lineage>
        <taxon>Eukaryota</taxon>
        <taxon>Fungi</taxon>
        <taxon>Dikarya</taxon>
        <taxon>Ascomycota</taxon>
        <taxon>Saccharomycotina</taxon>
        <taxon>Pichiomycetes</taxon>
        <taxon>Pichiales</taxon>
        <taxon>Pichiaceae</taxon>
        <taxon>Pichia</taxon>
    </lineage>
</organism>
<dbReference type="CDD" id="cd06849">
    <property type="entry name" value="lipoyl_domain"/>
    <property type="match status" value="1"/>
</dbReference>
<dbReference type="Gene3D" id="2.40.50.100">
    <property type="match status" value="1"/>
</dbReference>
<evidence type="ECO:0000256" key="3">
    <source>
        <dbReference type="ARBA" id="ARBA00022823"/>
    </source>
</evidence>
<dbReference type="FunFam" id="2.40.50.100:FF:000010">
    <property type="entry name" value="Acetyltransferase component of pyruvate dehydrogenase complex"/>
    <property type="match status" value="1"/>
</dbReference>
<evidence type="ECO:0000256" key="4">
    <source>
        <dbReference type="ARBA" id="ARBA00022946"/>
    </source>
</evidence>
<comment type="subunit">
    <text evidence="6">Eukaryotic pyruvate dehydrogenase (PDH) complexes are organized as a core consisting of the oligomeric dihydrolipoamide acetyl-transferase (E2), around which are arranged multiple copies of pyruvate dehydrogenase (E1), dihydrolipoamide dehydrogenase (E3) and protein X (E3BP) bound by non-covalent bonds.</text>
</comment>
<dbReference type="GO" id="GO:0045254">
    <property type="term" value="C:pyruvate dehydrogenase complex"/>
    <property type="evidence" value="ECO:0007669"/>
    <property type="project" value="UniProtKB-UniRule"/>
</dbReference>
<comment type="similarity">
    <text evidence="1 7">Belongs to the 2-oxoacid dehydrogenase family.</text>
</comment>
<sequence length="489" mass="52103">MSTLLFTKTASPLLRLSTRYSTRLSSNVLSTSLTQSSFRLYASTKFPEHTVINMPALSPTMTEGNLIKWHKDIGDKLSPGESIAEVETDKAAMDFEFQEDGYLAKILVPNGTENIPVNKPIAVYVENKEDVSAFDSFTAADAGDDASSVSSTAAAPAADTTPAAETSAPAESKATKSSTSVKSTSEPQSTGIILASPYAKKIALEKGISLKGIKGTGPRGRITASDVESYKPPAPAPASTPTPSSSSAPSPTPVTSSYTDIPLTNMRKVISKRLTASKQGAPDYIVSSTISVSKLLKLRKSLNSTADGKFKLTINDLLVKAISKAALRVPEANSSYFEEQGYIRQYNNVDLSIAVSTPTGLITPIVKNADSKGLKSISIEIKELGKKAKENKLKPEEFQGGTITISNLGMNHAVSMFTSIINPPQSVILAVGTIEKRAVPDKANSLGFVFDDVMNITGTFDHRVIDGAKGGDFMRELKTIVENPLEMLL</sequence>
<dbReference type="SUPFAM" id="SSF52777">
    <property type="entry name" value="CoA-dependent acyltransferases"/>
    <property type="match status" value="1"/>
</dbReference>
<evidence type="ECO:0000259" key="10">
    <source>
        <dbReference type="PROSITE" id="PS51826"/>
    </source>
</evidence>
<keyword evidence="5 7" id="KW-0012">Acyltransferase</keyword>
<dbReference type="PANTHER" id="PTHR23151">
    <property type="entry name" value="DIHYDROLIPOAMIDE ACETYL/SUCCINYL-TRANSFERASE-RELATED"/>
    <property type="match status" value="1"/>
</dbReference>
<evidence type="ECO:0000256" key="6">
    <source>
        <dbReference type="ARBA" id="ARBA00065810"/>
    </source>
</evidence>
<dbReference type="EMBL" id="PUHW01000193">
    <property type="protein sequence ID" value="KAG0687994.1"/>
    <property type="molecule type" value="Genomic_DNA"/>
</dbReference>
<dbReference type="InterPro" id="IPR000089">
    <property type="entry name" value="Biotin_lipoyl"/>
</dbReference>
<dbReference type="EC" id="2.3.1.12" evidence="7"/>
<dbReference type="InterPro" id="IPR011053">
    <property type="entry name" value="Single_hybrid_motif"/>
</dbReference>
<evidence type="ECO:0000313" key="12">
    <source>
        <dbReference type="Proteomes" id="UP000697127"/>
    </source>
</evidence>
<dbReference type="PROSITE" id="PS51826">
    <property type="entry name" value="PSBD"/>
    <property type="match status" value="1"/>
</dbReference>
<dbReference type="FunFam" id="3.30.559.10:FF:000003">
    <property type="entry name" value="Acetyltransferase component of pyruvate dehydrogenase complex"/>
    <property type="match status" value="1"/>
</dbReference>
<proteinExistence type="inferred from homology"/>
<reference evidence="11" key="1">
    <citation type="submission" date="2020-11" db="EMBL/GenBank/DDBJ databases">
        <title>Kefir isolates.</title>
        <authorList>
            <person name="Marcisauskas S."/>
            <person name="Kim Y."/>
            <person name="Blasche S."/>
        </authorList>
    </citation>
    <scope>NUCLEOTIDE SEQUENCE</scope>
    <source>
        <strain evidence="11">Olga-1</strain>
    </source>
</reference>
<dbReference type="InterPro" id="IPR023213">
    <property type="entry name" value="CAT-like_dom_sf"/>
</dbReference>
<feature type="domain" description="Peripheral subunit-binding (PSBD)" evidence="10">
    <location>
        <begin position="194"/>
        <end position="231"/>
    </location>
</feature>
<dbReference type="InterPro" id="IPR006257">
    <property type="entry name" value="LAT1"/>
</dbReference>
<feature type="compositionally biased region" description="Low complexity" evidence="8">
    <location>
        <begin position="241"/>
        <end position="257"/>
    </location>
</feature>
<accession>A0A9P7BFU0</accession>
<dbReference type="PROSITE" id="PS00189">
    <property type="entry name" value="LIPOYL"/>
    <property type="match status" value="1"/>
</dbReference>
<keyword evidence="12" id="KW-1185">Reference proteome</keyword>
<evidence type="ECO:0000256" key="5">
    <source>
        <dbReference type="ARBA" id="ARBA00023315"/>
    </source>
</evidence>
<dbReference type="Pfam" id="PF00364">
    <property type="entry name" value="Biotin_lipoyl"/>
    <property type="match status" value="1"/>
</dbReference>
<dbReference type="GO" id="GO:0005739">
    <property type="term" value="C:mitochondrion"/>
    <property type="evidence" value="ECO:0007669"/>
    <property type="project" value="UniProtKB-SubCell"/>
</dbReference>
<keyword evidence="4" id="KW-0809">Transit peptide</keyword>
<dbReference type="OrthoDB" id="537444at2759"/>
<dbReference type="AlphaFoldDB" id="A0A9P7BFU0"/>
<evidence type="ECO:0000256" key="1">
    <source>
        <dbReference type="ARBA" id="ARBA00007317"/>
    </source>
</evidence>
<keyword evidence="11" id="KW-0670">Pyruvate</keyword>
<dbReference type="GO" id="GO:0004742">
    <property type="term" value="F:dihydrolipoyllysine-residue acetyltransferase activity"/>
    <property type="evidence" value="ECO:0007669"/>
    <property type="project" value="UniProtKB-UniRule"/>
</dbReference>
<dbReference type="InterPro" id="IPR036625">
    <property type="entry name" value="E3-bd_dom_sf"/>
</dbReference>
<dbReference type="NCBIfam" id="TIGR01349">
    <property type="entry name" value="PDHac_trf_mito"/>
    <property type="match status" value="1"/>
</dbReference>
<dbReference type="SUPFAM" id="SSF51230">
    <property type="entry name" value="Single hybrid motif"/>
    <property type="match status" value="1"/>
</dbReference>
<evidence type="ECO:0000256" key="7">
    <source>
        <dbReference type="RuleBase" id="RU361137"/>
    </source>
</evidence>
<evidence type="ECO:0000256" key="8">
    <source>
        <dbReference type="SAM" id="MobiDB-lite"/>
    </source>
</evidence>
<dbReference type="InterPro" id="IPR003016">
    <property type="entry name" value="2-oxoA_DH_lipoyl-BS"/>
</dbReference>
<dbReference type="PANTHER" id="PTHR23151:SF90">
    <property type="entry name" value="DIHYDROLIPOYLLYSINE-RESIDUE ACETYLTRANSFERASE COMPONENT OF PYRUVATE DEHYDROGENASE COMPLEX, MITOCHONDRIAL-RELATED"/>
    <property type="match status" value="1"/>
</dbReference>
<dbReference type="Gene3D" id="3.30.559.10">
    <property type="entry name" value="Chloramphenicol acetyltransferase-like domain"/>
    <property type="match status" value="1"/>
</dbReference>
<comment type="caution">
    <text evidence="11">The sequence shown here is derived from an EMBL/GenBank/DDBJ whole genome shotgun (WGS) entry which is preliminary data.</text>
</comment>
<protein>
    <recommendedName>
        <fullName evidence="7">Acetyltransferase component of pyruvate dehydrogenase complex</fullName>
        <ecNumber evidence="7">2.3.1.12</ecNumber>
    </recommendedName>
</protein>
<comment type="catalytic activity">
    <reaction evidence="7">
        <text>N(6)-[(R)-dihydrolipoyl]-L-lysyl-[protein] + acetyl-CoA = N(6)-[(R)-S(8)-acetyldihydrolipoyl]-L-lysyl-[protein] + CoA</text>
        <dbReference type="Rhea" id="RHEA:17017"/>
        <dbReference type="Rhea" id="RHEA-COMP:10475"/>
        <dbReference type="Rhea" id="RHEA-COMP:10478"/>
        <dbReference type="ChEBI" id="CHEBI:57287"/>
        <dbReference type="ChEBI" id="CHEBI:57288"/>
        <dbReference type="ChEBI" id="CHEBI:83100"/>
        <dbReference type="ChEBI" id="CHEBI:83111"/>
        <dbReference type="EC" id="2.3.1.12"/>
    </reaction>
</comment>
<feature type="compositionally biased region" description="Low complexity" evidence="8">
    <location>
        <begin position="145"/>
        <end position="187"/>
    </location>
</feature>
<dbReference type="GO" id="GO:0006086">
    <property type="term" value="P:pyruvate decarboxylation to acetyl-CoA"/>
    <property type="evidence" value="ECO:0007669"/>
    <property type="project" value="InterPro"/>
</dbReference>
<evidence type="ECO:0000259" key="9">
    <source>
        <dbReference type="PROSITE" id="PS50968"/>
    </source>
</evidence>
<gene>
    <name evidence="11" type="primary">LAT1</name>
    <name evidence="11" type="ORF">C6P40_001533</name>
</gene>
<comment type="cofactor">
    <cofactor evidence="7">
        <name>(R)-lipoate</name>
        <dbReference type="ChEBI" id="CHEBI:83088"/>
    </cofactor>
    <text evidence="7">Binds 1 lipoyl cofactor covalently.</text>
</comment>
<keyword evidence="3 7" id="KW-0450">Lipoyl</keyword>
<dbReference type="InterPro" id="IPR045257">
    <property type="entry name" value="E2/Pdx1"/>
</dbReference>
<evidence type="ECO:0000256" key="2">
    <source>
        <dbReference type="ARBA" id="ARBA00022679"/>
    </source>
</evidence>
<comment type="subcellular location">
    <subcellularLocation>
        <location evidence="7">Mitochondrion</location>
    </subcellularLocation>
</comment>
<dbReference type="InterPro" id="IPR001078">
    <property type="entry name" value="2-oxoacid_DH_actylTfrase"/>
</dbReference>